<dbReference type="PANTHER" id="PTHR38011:SF7">
    <property type="entry name" value="2,5-DIAMINO-6-RIBOSYLAMINO-4(3H)-PYRIMIDINONE 5'-PHOSPHATE REDUCTASE"/>
    <property type="match status" value="1"/>
</dbReference>
<sequence>MTDGIAVSRVWPAPATGPLTDPELTALYGRAEQARLRVNFVSSADGAVTLDGYSEGLSGEPDKRVFGLLRMLCDGLLVAAGTLRHEGYRAVRLSEPRRAWRREHGLAAYPRLVVVSGSLDLDPGQACFADAPVRPLVLTRAAATPPPGLTEVADLVRCGEERVDLAAGLAELRRRGLGELLCEGGPHLFGALTAADLVDELCLTVAPLLAGAGPGRITAGDPGAPRHLPLRHVLAAADGVLMLRYARGDDPAPSAGAAPAA</sequence>
<dbReference type="GO" id="GO:0009231">
    <property type="term" value="P:riboflavin biosynthetic process"/>
    <property type="evidence" value="ECO:0007669"/>
    <property type="project" value="InterPro"/>
</dbReference>
<dbReference type="RefSeq" id="WP_091655742.1">
    <property type="nucleotide sequence ID" value="NZ_LT594323.1"/>
</dbReference>
<keyword evidence="6" id="KW-1185">Reference proteome</keyword>
<organism evidence="5 6">
    <name type="scientific">Micromonospora auratinigra</name>
    <dbReference type="NCBI Taxonomy" id="261654"/>
    <lineage>
        <taxon>Bacteria</taxon>
        <taxon>Bacillati</taxon>
        <taxon>Actinomycetota</taxon>
        <taxon>Actinomycetes</taxon>
        <taxon>Micromonosporales</taxon>
        <taxon>Micromonosporaceae</taxon>
        <taxon>Micromonospora</taxon>
    </lineage>
</organism>
<dbReference type="OrthoDB" id="5243299at2"/>
<evidence type="ECO:0000256" key="3">
    <source>
        <dbReference type="ARBA" id="ARBA00023002"/>
    </source>
</evidence>
<dbReference type="Proteomes" id="UP000199385">
    <property type="component" value="Chromosome I"/>
</dbReference>
<dbReference type="InterPro" id="IPR024072">
    <property type="entry name" value="DHFR-like_dom_sf"/>
</dbReference>
<dbReference type="EMBL" id="LT594323">
    <property type="protein sequence ID" value="SBT36978.1"/>
    <property type="molecule type" value="Genomic_DNA"/>
</dbReference>
<keyword evidence="3" id="KW-0560">Oxidoreductase</keyword>
<gene>
    <name evidence="5" type="ORF">GA0070611_0035</name>
</gene>
<dbReference type="PANTHER" id="PTHR38011">
    <property type="entry name" value="DIHYDROFOLATE REDUCTASE FAMILY PROTEIN (AFU_ORTHOLOGUE AFUA_8G06820)"/>
    <property type="match status" value="1"/>
</dbReference>
<dbReference type="InterPro" id="IPR050765">
    <property type="entry name" value="Riboflavin_Biosynth_HTPR"/>
</dbReference>
<evidence type="ECO:0000313" key="5">
    <source>
        <dbReference type="EMBL" id="SBT36978.1"/>
    </source>
</evidence>
<dbReference type="GO" id="GO:0008703">
    <property type="term" value="F:5-amino-6-(5-phosphoribosylamino)uracil reductase activity"/>
    <property type="evidence" value="ECO:0007669"/>
    <property type="project" value="InterPro"/>
</dbReference>
<dbReference type="Pfam" id="PF01872">
    <property type="entry name" value="RibD_C"/>
    <property type="match status" value="1"/>
</dbReference>
<evidence type="ECO:0000259" key="4">
    <source>
        <dbReference type="Pfam" id="PF01872"/>
    </source>
</evidence>
<dbReference type="InterPro" id="IPR002734">
    <property type="entry name" value="RibDG_C"/>
</dbReference>
<proteinExistence type="predicted"/>
<dbReference type="STRING" id="261654.GA0070611_0035"/>
<dbReference type="SUPFAM" id="SSF53597">
    <property type="entry name" value="Dihydrofolate reductase-like"/>
    <property type="match status" value="1"/>
</dbReference>
<reference evidence="6" key="1">
    <citation type="submission" date="2016-06" db="EMBL/GenBank/DDBJ databases">
        <authorList>
            <person name="Varghese N."/>
            <person name="Submissions Spin"/>
        </authorList>
    </citation>
    <scope>NUCLEOTIDE SEQUENCE [LARGE SCALE GENOMIC DNA]</scope>
    <source>
        <strain evidence="6">DSM 44815</strain>
    </source>
</reference>
<dbReference type="PATRIC" id="fig|261654.4.peg.35"/>
<feature type="domain" description="Bacterial bifunctional deaminase-reductase C-terminal" evidence="4">
    <location>
        <begin position="36"/>
        <end position="241"/>
    </location>
</feature>
<dbReference type="AlphaFoldDB" id="A0A1A8YZL8"/>
<dbReference type="Gene3D" id="3.40.430.10">
    <property type="entry name" value="Dihydrofolate Reductase, subunit A"/>
    <property type="match status" value="1"/>
</dbReference>
<name>A0A1A8YZL8_9ACTN</name>
<keyword evidence="2" id="KW-0521">NADP</keyword>
<evidence type="ECO:0000313" key="6">
    <source>
        <dbReference type="Proteomes" id="UP000199385"/>
    </source>
</evidence>
<accession>A0A1A8YZL8</accession>
<evidence type="ECO:0000256" key="1">
    <source>
        <dbReference type="ARBA" id="ARBA00005104"/>
    </source>
</evidence>
<evidence type="ECO:0000256" key="2">
    <source>
        <dbReference type="ARBA" id="ARBA00022857"/>
    </source>
</evidence>
<comment type="pathway">
    <text evidence="1">Cofactor biosynthesis; riboflavin biosynthesis.</text>
</comment>
<protein>
    <submittedName>
        <fullName evidence="5">Pyrimidine reductase, riboflavin biosynthesis</fullName>
    </submittedName>
</protein>